<comment type="caution">
    <text evidence="2">The sequence shown here is derived from an EMBL/GenBank/DDBJ whole genome shotgun (WGS) entry which is preliminary data.</text>
</comment>
<dbReference type="EMBL" id="JYDJ01000431">
    <property type="protein sequence ID" value="KRX35532.1"/>
    <property type="molecule type" value="Genomic_DNA"/>
</dbReference>
<protein>
    <submittedName>
        <fullName evidence="2">Uncharacterized protein</fullName>
    </submittedName>
</protein>
<reference evidence="2 3" key="1">
    <citation type="submission" date="2015-01" db="EMBL/GenBank/DDBJ databases">
        <title>Evolution of Trichinella species and genotypes.</title>
        <authorList>
            <person name="Korhonen P.K."/>
            <person name="Edoardo P."/>
            <person name="Giuseppe L.R."/>
            <person name="Gasser R.B."/>
        </authorList>
    </citation>
    <scope>NUCLEOTIDE SEQUENCE [LARGE SCALE GENOMIC DNA]</scope>
    <source>
        <strain evidence="2">ISS417</strain>
    </source>
</reference>
<dbReference type="Proteomes" id="UP000055048">
    <property type="component" value="Unassembled WGS sequence"/>
</dbReference>
<feature type="compositionally biased region" description="Polar residues" evidence="1">
    <location>
        <begin position="48"/>
        <end position="59"/>
    </location>
</feature>
<evidence type="ECO:0000313" key="3">
    <source>
        <dbReference type="Proteomes" id="UP000055048"/>
    </source>
</evidence>
<organism evidence="2 3">
    <name type="scientific">Trichinella murrelli</name>
    <dbReference type="NCBI Taxonomy" id="144512"/>
    <lineage>
        <taxon>Eukaryota</taxon>
        <taxon>Metazoa</taxon>
        <taxon>Ecdysozoa</taxon>
        <taxon>Nematoda</taxon>
        <taxon>Enoplea</taxon>
        <taxon>Dorylaimia</taxon>
        <taxon>Trichinellida</taxon>
        <taxon>Trichinellidae</taxon>
        <taxon>Trichinella</taxon>
    </lineage>
</organism>
<keyword evidence="3" id="KW-1185">Reference proteome</keyword>
<proteinExistence type="predicted"/>
<evidence type="ECO:0000313" key="2">
    <source>
        <dbReference type="EMBL" id="KRX35532.1"/>
    </source>
</evidence>
<evidence type="ECO:0000256" key="1">
    <source>
        <dbReference type="SAM" id="MobiDB-lite"/>
    </source>
</evidence>
<accession>A0A0V0T944</accession>
<feature type="region of interest" description="Disordered" evidence="1">
    <location>
        <begin position="34"/>
        <end position="59"/>
    </location>
</feature>
<gene>
    <name evidence="2" type="ORF">T05_16213</name>
</gene>
<name>A0A0V0T944_9BILA</name>
<dbReference type="AlphaFoldDB" id="A0A0V0T944"/>
<sequence>MKMLATTICQLAVDCNFNDLQVRSSDRLTAKPMSWSIQAKQSQDETDSIPTNDGHTLRS</sequence>
<dbReference type="OrthoDB" id="10552475at2759"/>